<organism evidence="1 2">
    <name type="scientific">Acidithrix ferrooxidans</name>
    <dbReference type="NCBI Taxonomy" id="1280514"/>
    <lineage>
        <taxon>Bacteria</taxon>
        <taxon>Bacillati</taxon>
        <taxon>Actinomycetota</taxon>
        <taxon>Acidimicrobiia</taxon>
        <taxon>Acidimicrobiales</taxon>
        <taxon>Acidimicrobiaceae</taxon>
        <taxon>Acidithrix</taxon>
    </lineage>
</organism>
<gene>
    <name evidence="1" type="ORF">AXFE_04490</name>
</gene>
<proteinExistence type="predicted"/>
<dbReference type="Proteomes" id="UP000032360">
    <property type="component" value="Unassembled WGS sequence"/>
</dbReference>
<dbReference type="STRING" id="1280514.AXFE_04490"/>
<accession>A0A0D8HL67</accession>
<dbReference type="RefSeq" id="WP_052604252.1">
    <property type="nucleotide sequence ID" value="NZ_JXYS01000010.1"/>
</dbReference>
<reference evidence="1 2" key="1">
    <citation type="submission" date="2015-01" db="EMBL/GenBank/DDBJ databases">
        <title>Draft genome of the acidophilic iron oxidizer Acidithrix ferrooxidans strain Py-F3.</title>
        <authorList>
            <person name="Poehlein A."/>
            <person name="Eisen S."/>
            <person name="Schloemann M."/>
            <person name="Johnson B.D."/>
            <person name="Daniel R."/>
            <person name="Muehling M."/>
        </authorList>
    </citation>
    <scope>NUCLEOTIDE SEQUENCE [LARGE SCALE GENOMIC DNA]</scope>
    <source>
        <strain evidence="1 2">Py-F3</strain>
    </source>
</reference>
<dbReference type="EMBL" id="JXYS01000010">
    <property type="protein sequence ID" value="KJF18663.1"/>
    <property type="molecule type" value="Genomic_DNA"/>
</dbReference>
<dbReference type="AlphaFoldDB" id="A0A0D8HL67"/>
<keyword evidence="2" id="KW-1185">Reference proteome</keyword>
<comment type="caution">
    <text evidence="1">The sequence shown here is derived from an EMBL/GenBank/DDBJ whole genome shotgun (WGS) entry which is preliminary data.</text>
</comment>
<evidence type="ECO:0000313" key="2">
    <source>
        <dbReference type="Proteomes" id="UP000032360"/>
    </source>
</evidence>
<name>A0A0D8HL67_9ACTN</name>
<dbReference type="OrthoDB" id="3568381at2"/>
<evidence type="ECO:0000313" key="1">
    <source>
        <dbReference type="EMBL" id="KJF18663.1"/>
    </source>
</evidence>
<dbReference type="PATRIC" id="fig|1280514.3.peg.624"/>
<sequence length="518" mass="58925">MPTKNHSYAELLELNSWIRKCSDTFFWLCTTRTVQESKLFPVNPYIALSYLNAWYRYPQLLRKLEEHMSAEDIGDRAREVTTYANAIANGIIPQFYLGGRQILIDMGMISPTDALDDVAYVLDFSRRLNLSYHRNHAHILASDANQRMQLLPERVVQVFEADAFPVKPGDRLHTAVVKFLAQISQYAFLSHAECRLGIHNSGPYMVGENSEMLVRDFVDLAEGDLPWLDGVASAVSYNNLTIPVILKDTHFHIVDDWASFEATPAYDHANMAAVGVYTSDYLSGGYLPVAMDSPDTLAEFLENEREVLRKATSDLWKVMATWSRDQLIDAGLLVYYNVPKDLFHIAGIYEQEDWFTVEERAQRFKPLMNDEYGRDLIAELVGYISLSSQQGNEYVMSKYSMARGDMWSTIPYSVLSDDEFTTSVGQIRGGSTSLPAKAGLYTTTKGKLTQEQANAEAKKLDCLVFEDKYRFLDDEWMKLHPNDPRAQELYLYSQRNSRTLKGKGASLLRGDFISPEDK</sequence>
<protein>
    <submittedName>
        <fullName evidence="1">Uncharacterized protein</fullName>
    </submittedName>
</protein>